<name>A0ABV7THC7_9RHOB</name>
<sequence>MLRVLKSLSVLAMLIGPLPALAQLVDMGFVNGWNIMKDPSLGNGCLIQTVYEDKSLVRIGYDGENNRGYFTVFNKNWGQVEAGKSYPVSFSLDDQKFDVTAIGFEQNGVPGGTVFFTDRAFVDSIAQARNMVVRNPQGAQVMAIDLSGSAKALDYARRCQAGN</sequence>
<gene>
    <name evidence="2" type="ORF">ACFORG_05505</name>
</gene>
<keyword evidence="1" id="KW-0732">Signal</keyword>
<feature type="signal peptide" evidence="1">
    <location>
        <begin position="1"/>
        <end position="22"/>
    </location>
</feature>
<keyword evidence="3" id="KW-1185">Reference proteome</keyword>
<organism evidence="2 3">
    <name type="scientific">Lutimaribacter marinistellae</name>
    <dbReference type="NCBI Taxonomy" id="1820329"/>
    <lineage>
        <taxon>Bacteria</taxon>
        <taxon>Pseudomonadati</taxon>
        <taxon>Pseudomonadota</taxon>
        <taxon>Alphaproteobacteria</taxon>
        <taxon>Rhodobacterales</taxon>
        <taxon>Roseobacteraceae</taxon>
        <taxon>Lutimaribacter</taxon>
    </lineage>
</organism>
<reference evidence="3" key="1">
    <citation type="journal article" date="2019" name="Int. J. Syst. Evol. Microbiol.">
        <title>The Global Catalogue of Microorganisms (GCM) 10K type strain sequencing project: providing services to taxonomists for standard genome sequencing and annotation.</title>
        <authorList>
            <consortium name="The Broad Institute Genomics Platform"/>
            <consortium name="The Broad Institute Genome Sequencing Center for Infectious Disease"/>
            <person name="Wu L."/>
            <person name="Ma J."/>
        </authorList>
    </citation>
    <scope>NUCLEOTIDE SEQUENCE [LARGE SCALE GENOMIC DNA]</scope>
    <source>
        <strain evidence="3">KCTC 42911</strain>
    </source>
</reference>
<dbReference type="RefSeq" id="WP_386734383.1">
    <property type="nucleotide sequence ID" value="NZ_JBHRXI010000004.1"/>
</dbReference>
<feature type="chain" id="PRO_5046477185" evidence="1">
    <location>
        <begin position="23"/>
        <end position="163"/>
    </location>
</feature>
<proteinExistence type="predicted"/>
<evidence type="ECO:0000313" key="3">
    <source>
        <dbReference type="Proteomes" id="UP001595629"/>
    </source>
</evidence>
<dbReference type="Proteomes" id="UP001595629">
    <property type="component" value="Unassembled WGS sequence"/>
</dbReference>
<evidence type="ECO:0000313" key="2">
    <source>
        <dbReference type="EMBL" id="MFC3613210.1"/>
    </source>
</evidence>
<comment type="caution">
    <text evidence="2">The sequence shown here is derived from an EMBL/GenBank/DDBJ whole genome shotgun (WGS) entry which is preliminary data.</text>
</comment>
<evidence type="ECO:0000256" key="1">
    <source>
        <dbReference type="SAM" id="SignalP"/>
    </source>
</evidence>
<protein>
    <submittedName>
        <fullName evidence="2">Uncharacterized protein</fullName>
    </submittedName>
</protein>
<dbReference type="EMBL" id="JBHRXI010000004">
    <property type="protein sequence ID" value="MFC3613210.1"/>
    <property type="molecule type" value="Genomic_DNA"/>
</dbReference>
<accession>A0ABV7THC7</accession>